<dbReference type="AlphaFoldDB" id="A0A0D2AS35"/>
<reference evidence="1 2" key="1">
    <citation type="submission" date="2015-01" db="EMBL/GenBank/DDBJ databases">
        <title>The Genome Sequence of Ochroconis gallopava CBS43764.</title>
        <authorList>
            <consortium name="The Broad Institute Genomics Platform"/>
            <person name="Cuomo C."/>
            <person name="de Hoog S."/>
            <person name="Gorbushina A."/>
            <person name="Stielow B."/>
            <person name="Teixiera M."/>
            <person name="Abouelleil A."/>
            <person name="Chapman S.B."/>
            <person name="Priest M."/>
            <person name="Young S.K."/>
            <person name="Wortman J."/>
            <person name="Nusbaum C."/>
            <person name="Birren B."/>
        </authorList>
    </citation>
    <scope>NUCLEOTIDE SEQUENCE [LARGE SCALE GENOMIC DNA]</scope>
    <source>
        <strain evidence="1 2">CBS 43764</strain>
    </source>
</reference>
<name>A0A0D2AS35_9PEZI</name>
<gene>
    <name evidence="1" type="ORF">PV09_06495</name>
</gene>
<dbReference type="RefSeq" id="XP_016211853.1">
    <property type="nucleotide sequence ID" value="XM_016360141.1"/>
</dbReference>
<organism evidence="1 2">
    <name type="scientific">Verruconis gallopava</name>
    <dbReference type="NCBI Taxonomy" id="253628"/>
    <lineage>
        <taxon>Eukaryota</taxon>
        <taxon>Fungi</taxon>
        <taxon>Dikarya</taxon>
        <taxon>Ascomycota</taxon>
        <taxon>Pezizomycotina</taxon>
        <taxon>Dothideomycetes</taxon>
        <taxon>Pleosporomycetidae</taxon>
        <taxon>Venturiales</taxon>
        <taxon>Sympoventuriaceae</taxon>
        <taxon>Verruconis</taxon>
    </lineage>
</organism>
<protein>
    <submittedName>
        <fullName evidence="1">Uncharacterized protein</fullName>
    </submittedName>
</protein>
<dbReference type="InParanoid" id="A0A0D2AS35"/>
<evidence type="ECO:0000313" key="2">
    <source>
        <dbReference type="Proteomes" id="UP000053259"/>
    </source>
</evidence>
<dbReference type="HOGENOM" id="CLU_1856838_0_0_1"/>
<dbReference type="EMBL" id="KN847551">
    <property type="protein sequence ID" value="KIW01984.1"/>
    <property type="molecule type" value="Genomic_DNA"/>
</dbReference>
<accession>A0A0D2AS35</accession>
<dbReference type="Proteomes" id="UP000053259">
    <property type="component" value="Unassembled WGS sequence"/>
</dbReference>
<proteinExistence type="predicted"/>
<sequence>MDLIFLAPSESDFQMRDKNLPRQWRWHWPPHTAPAVVSGVARGFPARILHVVPYGICCCPGLCSPLACGCVALDWRSVACTRHGGLTSGYVTDSRIVAEDIESSGTMALGVTYRVLQSSQFVSTNLEFAQASEALATR</sequence>
<dbReference type="GeneID" id="27314468"/>
<keyword evidence="2" id="KW-1185">Reference proteome</keyword>
<dbReference type="VEuPathDB" id="FungiDB:PV09_06495"/>
<evidence type="ECO:0000313" key="1">
    <source>
        <dbReference type="EMBL" id="KIW01984.1"/>
    </source>
</evidence>